<evidence type="ECO:0000313" key="1">
    <source>
        <dbReference type="EMBL" id="TQN30575.1"/>
    </source>
</evidence>
<dbReference type="AlphaFoldDB" id="A0A543NFF9"/>
<keyword evidence="2" id="KW-1185">Reference proteome</keyword>
<dbReference type="EMBL" id="VFQC01000001">
    <property type="protein sequence ID" value="TQN30575.1"/>
    <property type="molecule type" value="Genomic_DNA"/>
</dbReference>
<comment type="caution">
    <text evidence="1">The sequence shown here is derived from an EMBL/GenBank/DDBJ whole genome shotgun (WGS) entry which is preliminary data.</text>
</comment>
<reference evidence="1 2" key="1">
    <citation type="submission" date="2019-06" db="EMBL/GenBank/DDBJ databases">
        <title>Sequencing the genomes of 1000 actinobacteria strains.</title>
        <authorList>
            <person name="Klenk H.-P."/>
        </authorList>
    </citation>
    <scope>NUCLEOTIDE SEQUENCE [LARGE SCALE GENOMIC DNA]</scope>
    <source>
        <strain evidence="1 2">DSM 45015</strain>
    </source>
</reference>
<dbReference type="Proteomes" id="UP000317422">
    <property type="component" value="Unassembled WGS sequence"/>
</dbReference>
<accession>A0A543NFF9</accession>
<sequence>MRITDAQTPAEWLEAAHQDLEELSARRLEIACKAPWHRTESEAKEIETIVRQLSELWHWGVGR</sequence>
<organism evidence="1 2">
    <name type="scientific">Haloactinospora alba</name>
    <dbReference type="NCBI Taxonomy" id="405555"/>
    <lineage>
        <taxon>Bacteria</taxon>
        <taxon>Bacillati</taxon>
        <taxon>Actinomycetota</taxon>
        <taxon>Actinomycetes</taxon>
        <taxon>Streptosporangiales</taxon>
        <taxon>Nocardiopsidaceae</taxon>
        <taxon>Haloactinospora</taxon>
    </lineage>
</organism>
<gene>
    <name evidence="1" type="ORF">FHX37_0457</name>
</gene>
<protein>
    <submittedName>
        <fullName evidence="1">Uncharacterized protein</fullName>
    </submittedName>
</protein>
<proteinExistence type="predicted"/>
<name>A0A543NFF9_9ACTN</name>
<dbReference type="RefSeq" id="WP_141921811.1">
    <property type="nucleotide sequence ID" value="NZ_VFQC01000001.1"/>
</dbReference>
<evidence type="ECO:0000313" key="2">
    <source>
        <dbReference type="Proteomes" id="UP000317422"/>
    </source>
</evidence>